<dbReference type="PANTHER" id="PTHR43152:SF3">
    <property type="entry name" value="UVRABC SYSTEM PROTEIN A"/>
    <property type="match status" value="1"/>
</dbReference>
<evidence type="ECO:0000256" key="15">
    <source>
        <dbReference type="ARBA" id="ARBA00039316"/>
    </source>
</evidence>
<keyword evidence="3" id="KW-0479">Metal-binding</keyword>
<comment type="caution">
    <text evidence="19">The sequence shown here is derived from an EMBL/GenBank/DDBJ whole genome shotgun (WGS) entry which is preliminary data.</text>
</comment>
<evidence type="ECO:0000256" key="7">
    <source>
        <dbReference type="ARBA" id="ARBA00022769"/>
    </source>
</evidence>
<dbReference type="SUPFAM" id="SSF52540">
    <property type="entry name" value="P-loop containing nucleoside triphosphate hydrolases"/>
    <property type="match status" value="2"/>
</dbReference>
<evidence type="ECO:0000256" key="9">
    <source>
        <dbReference type="ARBA" id="ARBA00022833"/>
    </source>
</evidence>
<evidence type="ECO:0000256" key="12">
    <source>
        <dbReference type="ARBA" id="ARBA00023125"/>
    </source>
</evidence>
<dbReference type="Gene3D" id="3.30.190.20">
    <property type="match status" value="1"/>
</dbReference>
<feature type="compositionally biased region" description="Basic residues" evidence="17">
    <location>
        <begin position="1"/>
        <end position="28"/>
    </location>
</feature>
<dbReference type="PROSITE" id="PS00211">
    <property type="entry name" value="ABC_TRANSPORTER_1"/>
    <property type="match status" value="2"/>
</dbReference>
<evidence type="ECO:0000256" key="10">
    <source>
        <dbReference type="ARBA" id="ARBA00022840"/>
    </source>
</evidence>
<keyword evidence="8" id="KW-0863">Zinc-finger</keyword>
<dbReference type="PROSITE" id="PS50893">
    <property type="entry name" value="ABC_TRANSPORTER_2"/>
    <property type="match status" value="1"/>
</dbReference>
<keyword evidence="11" id="KW-0267">Excision nuclease</keyword>
<dbReference type="InterPro" id="IPR017871">
    <property type="entry name" value="ABC_transporter-like_CS"/>
</dbReference>
<dbReference type="Proteomes" id="UP001500840">
    <property type="component" value="Unassembled WGS sequence"/>
</dbReference>
<reference evidence="20" key="1">
    <citation type="journal article" date="2019" name="Int. J. Syst. Evol. Microbiol.">
        <title>The Global Catalogue of Microorganisms (GCM) 10K type strain sequencing project: providing services to taxonomists for standard genome sequencing and annotation.</title>
        <authorList>
            <consortium name="The Broad Institute Genomics Platform"/>
            <consortium name="The Broad Institute Genome Sequencing Center for Infectious Disease"/>
            <person name="Wu L."/>
            <person name="Ma J."/>
        </authorList>
    </citation>
    <scope>NUCLEOTIDE SEQUENCE [LARGE SCALE GENOMIC DNA]</scope>
    <source>
        <strain evidence="20">JCM 17759</strain>
    </source>
</reference>
<dbReference type="InterPro" id="IPR003439">
    <property type="entry name" value="ABC_transporter-like_ATP-bd"/>
</dbReference>
<accession>A0ABP8MMB2</accession>
<sequence>MKTKPTTRKRTTRPSKRTPKPSSKSKRTASHDAIRIRGAREHNLQNIDVEIPHNSLTVITGVSGSGKSSLAFDTLFAEGQRQYIDSLSAYARQFLDQIPRPDVESIDGLAPTLAIDQKPGSTNGRSTVATISEIYDYLRLLYARVGVPHCAHCNSAIAKQSPDAIVDSLAALAPGTKLVVMAPMVRGRRGAHREVFESIQQAGLVRARVDGETYLLEEVPELAPRKNHTIEAVIDRLVIRDEADSRLRDSVLLALRLGGGLASSLIQDDAGDWHESIYSTAMACVECGASFEEIEPRTFSFNSPYGACRTCDGLGRIAVDDHTTECPDCHGGRLRKEALSVTINGLGIHQVCGMPLGETADWFAGIDKTFSPLHAAVAAPITSEVSKRLAFLKRVGVTYLTLDRSADSLSGGELQRVRLATSIGSGLVGVCYVLDEPSIGLHPADHDQLIRCITDLRDQGNTVVVVEHDEATMRSADVLIDMGEGAGQLGGKIISHGTPAHVEEDPKSLTGQYLSGAKSVPVPDERRQPVEGQWLTLRDVQTHNLKKVTAKFPVGLFIGVSGVSGSGKSSLVNDTLAPAVADYLGLKSETPGPHGGITGVEYLDKMIAIDQSPIGRSPRSCPATYSGVLDEVRKVFAATREAKTRGFNSSRFSFNSAAGRCELCKGLGVERIEMNFLSDLFVTCTRCGGKRFNRQTLQVRFKGASVADVLAMSIDEAAAFFENVPRIHRQLASLQAVGLGYLGLGQSSTTLSGGEAQRIKLGTELARVSTGRTLYLLDEPTTGLHFQDIERLVQVLQRLVDAGNTVIVIEHQFDLLAACDWIIDVGPSGGVGGGEIVAQGPPELIAESEKGATAPYLAAVLEKAARDW</sequence>
<evidence type="ECO:0000259" key="18">
    <source>
        <dbReference type="PROSITE" id="PS50893"/>
    </source>
</evidence>
<keyword evidence="12" id="KW-0238">DNA-binding</keyword>
<proteinExistence type="inferred from homology"/>
<keyword evidence="20" id="KW-1185">Reference proteome</keyword>
<feature type="region of interest" description="Disordered" evidence="17">
    <location>
        <begin position="1"/>
        <end position="32"/>
    </location>
</feature>
<keyword evidence="7" id="KW-0228">DNA excision</keyword>
<keyword evidence="6" id="KW-0227">DNA damage</keyword>
<evidence type="ECO:0000256" key="13">
    <source>
        <dbReference type="ARBA" id="ARBA00023204"/>
    </source>
</evidence>
<dbReference type="Pfam" id="PF17760">
    <property type="entry name" value="UvrA_inter"/>
    <property type="match status" value="1"/>
</dbReference>
<name>A0ABP8MMB2_9BACT</name>
<dbReference type="Gene3D" id="1.20.1580.10">
    <property type="entry name" value="ABC transporter ATPase like domain"/>
    <property type="match status" value="3"/>
</dbReference>
<comment type="similarity">
    <text evidence="14">Belongs to the ABC transporter superfamily. UvrA family.</text>
</comment>
<comment type="subcellular location">
    <subcellularLocation>
        <location evidence="1">Cytoplasm</location>
    </subcellularLocation>
</comment>
<evidence type="ECO:0000256" key="8">
    <source>
        <dbReference type="ARBA" id="ARBA00022771"/>
    </source>
</evidence>
<evidence type="ECO:0000256" key="4">
    <source>
        <dbReference type="ARBA" id="ARBA00022737"/>
    </source>
</evidence>
<keyword evidence="2" id="KW-0963">Cytoplasm</keyword>
<evidence type="ECO:0000256" key="6">
    <source>
        <dbReference type="ARBA" id="ARBA00022763"/>
    </source>
</evidence>
<evidence type="ECO:0000256" key="5">
    <source>
        <dbReference type="ARBA" id="ARBA00022741"/>
    </source>
</evidence>
<evidence type="ECO:0000256" key="1">
    <source>
        <dbReference type="ARBA" id="ARBA00004496"/>
    </source>
</evidence>
<dbReference type="NCBIfam" id="TIGR00630">
    <property type="entry name" value="uvra"/>
    <property type="match status" value="1"/>
</dbReference>
<keyword evidence="5" id="KW-0547">Nucleotide-binding</keyword>
<evidence type="ECO:0000256" key="3">
    <source>
        <dbReference type="ARBA" id="ARBA00022723"/>
    </source>
</evidence>
<gene>
    <name evidence="19" type="primary">uvrA_1</name>
    <name evidence="19" type="ORF">GCM10023156_22710</name>
</gene>
<evidence type="ECO:0000313" key="20">
    <source>
        <dbReference type="Proteomes" id="UP001500840"/>
    </source>
</evidence>
<dbReference type="PANTHER" id="PTHR43152">
    <property type="entry name" value="UVRABC SYSTEM PROTEIN A"/>
    <property type="match status" value="1"/>
</dbReference>
<evidence type="ECO:0000313" key="19">
    <source>
        <dbReference type="EMBL" id="GAA4452773.1"/>
    </source>
</evidence>
<keyword evidence="10" id="KW-0067">ATP-binding</keyword>
<evidence type="ECO:0000256" key="11">
    <source>
        <dbReference type="ARBA" id="ARBA00022881"/>
    </source>
</evidence>
<keyword evidence="9" id="KW-0862">Zinc</keyword>
<organism evidence="19 20">
    <name type="scientific">Novipirellula rosea</name>
    <dbReference type="NCBI Taxonomy" id="1031540"/>
    <lineage>
        <taxon>Bacteria</taxon>
        <taxon>Pseudomonadati</taxon>
        <taxon>Planctomycetota</taxon>
        <taxon>Planctomycetia</taxon>
        <taxon>Pirellulales</taxon>
        <taxon>Pirellulaceae</taxon>
        <taxon>Novipirellula</taxon>
    </lineage>
</organism>
<protein>
    <recommendedName>
        <fullName evidence="15">UvrABC system protein A</fullName>
    </recommendedName>
    <alternativeName>
        <fullName evidence="16">Excinuclease ABC subunit A</fullName>
    </alternativeName>
</protein>
<evidence type="ECO:0000256" key="16">
    <source>
        <dbReference type="ARBA" id="ARBA00042156"/>
    </source>
</evidence>
<evidence type="ECO:0000256" key="2">
    <source>
        <dbReference type="ARBA" id="ARBA00022490"/>
    </source>
</evidence>
<dbReference type="EMBL" id="BAABGA010000029">
    <property type="protein sequence ID" value="GAA4452773.1"/>
    <property type="molecule type" value="Genomic_DNA"/>
</dbReference>
<dbReference type="InterPro" id="IPR004602">
    <property type="entry name" value="UvrA"/>
</dbReference>
<feature type="domain" description="ABC transporter" evidence="18">
    <location>
        <begin position="530"/>
        <end position="858"/>
    </location>
</feature>
<keyword evidence="13" id="KW-0234">DNA repair</keyword>
<evidence type="ECO:0000256" key="17">
    <source>
        <dbReference type="SAM" id="MobiDB-lite"/>
    </source>
</evidence>
<dbReference type="Gene3D" id="3.40.50.300">
    <property type="entry name" value="P-loop containing nucleotide triphosphate hydrolases"/>
    <property type="match status" value="3"/>
</dbReference>
<keyword evidence="4" id="KW-0677">Repeat</keyword>
<dbReference type="InterPro" id="IPR027417">
    <property type="entry name" value="P-loop_NTPase"/>
</dbReference>
<evidence type="ECO:0000256" key="14">
    <source>
        <dbReference type="ARBA" id="ARBA00038000"/>
    </source>
</evidence>
<dbReference type="InterPro" id="IPR041102">
    <property type="entry name" value="UvrA_inter"/>
</dbReference>